<gene>
    <name evidence="9" type="ORF">GCM10011410_00390</name>
</gene>
<dbReference type="Pfam" id="PF07681">
    <property type="entry name" value="DoxX"/>
    <property type="match status" value="1"/>
</dbReference>
<feature type="transmembrane region" description="Helical" evidence="8">
    <location>
        <begin position="272"/>
        <end position="296"/>
    </location>
</feature>
<keyword evidence="5 8" id="KW-1133">Transmembrane helix</keyword>
<evidence type="ECO:0000313" key="9">
    <source>
        <dbReference type="EMBL" id="GGC51999.1"/>
    </source>
</evidence>
<evidence type="ECO:0000256" key="2">
    <source>
        <dbReference type="ARBA" id="ARBA00006679"/>
    </source>
</evidence>
<feature type="transmembrane region" description="Helical" evidence="8">
    <location>
        <begin position="348"/>
        <end position="372"/>
    </location>
</feature>
<protein>
    <submittedName>
        <fullName evidence="9">Membrane protein</fullName>
    </submittedName>
</protein>
<feature type="transmembrane region" description="Helical" evidence="8">
    <location>
        <begin position="308"/>
        <end position="328"/>
    </location>
</feature>
<evidence type="ECO:0000256" key="1">
    <source>
        <dbReference type="ARBA" id="ARBA00004651"/>
    </source>
</evidence>
<feature type="compositionally biased region" description="Polar residues" evidence="7">
    <location>
        <begin position="117"/>
        <end position="143"/>
    </location>
</feature>
<keyword evidence="10" id="KW-1185">Reference proteome</keyword>
<organism evidence="9 10">
    <name type="scientific">Hoyosella rhizosphaerae</name>
    <dbReference type="NCBI Taxonomy" id="1755582"/>
    <lineage>
        <taxon>Bacteria</taxon>
        <taxon>Bacillati</taxon>
        <taxon>Actinomycetota</taxon>
        <taxon>Actinomycetes</taxon>
        <taxon>Mycobacteriales</taxon>
        <taxon>Hoyosellaceae</taxon>
        <taxon>Hoyosella</taxon>
    </lineage>
</organism>
<dbReference type="Proteomes" id="UP000641514">
    <property type="component" value="Unassembled WGS sequence"/>
</dbReference>
<keyword evidence="6 8" id="KW-0472">Membrane</keyword>
<evidence type="ECO:0000256" key="7">
    <source>
        <dbReference type="SAM" id="MobiDB-lite"/>
    </source>
</evidence>
<sequence>MTDKRDDAEASESNDETGAAPSPFDHETEQIPVGQPTESPAERTEAMNIADINAAGEAEDSAADSADTSPGFAWSRSPEYQPEPPTAAPSQHVTRGRPPRPSAANYDDAAPGFSSDAPESTTSAATEQIPVSASSEPAQAYSSRHTEILKRPDPSADGGFAYENTAPQYVASEYDAPPSQAFENYQQEYAQEPVMVPAAPPVEARRGTLDFGLFIMRLLIGGALITDGVRHLIGDGGGLGVDGFEALFASAGYDYANIVAISVLSAQIGGGALIVLGLATPLGAAVAFAAMINVWIAHQGARAALDGIGTPALELATILGIGAVALAFTGPGRMSLERNAKWAVRPRWGASVLIVLGLIGGIAAWVVLTGVFQ</sequence>
<accession>A0A916X7Q0</accession>
<dbReference type="InterPro" id="IPR051907">
    <property type="entry name" value="DoxX-like_oxidoreductase"/>
</dbReference>
<dbReference type="RefSeq" id="WP_188669624.1">
    <property type="nucleotide sequence ID" value="NZ_BMJH01000001.1"/>
</dbReference>
<evidence type="ECO:0000256" key="4">
    <source>
        <dbReference type="ARBA" id="ARBA00022692"/>
    </source>
</evidence>
<evidence type="ECO:0000256" key="8">
    <source>
        <dbReference type="SAM" id="Phobius"/>
    </source>
</evidence>
<keyword evidence="3" id="KW-1003">Cell membrane</keyword>
<dbReference type="AlphaFoldDB" id="A0A916X7Q0"/>
<reference evidence="9" key="1">
    <citation type="journal article" date="2014" name="Int. J. Syst. Evol. Microbiol.">
        <title>Complete genome sequence of Corynebacterium casei LMG S-19264T (=DSM 44701T), isolated from a smear-ripened cheese.</title>
        <authorList>
            <consortium name="US DOE Joint Genome Institute (JGI-PGF)"/>
            <person name="Walter F."/>
            <person name="Albersmeier A."/>
            <person name="Kalinowski J."/>
            <person name="Ruckert C."/>
        </authorList>
    </citation>
    <scope>NUCLEOTIDE SEQUENCE</scope>
    <source>
        <strain evidence="9">CGMCC 1.15478</strain>
    </source>
</reference>
<feature type="region of interest" description="Disordered" evidence="7">
    <location>
        <begin position="1"/>
        <end position="162"/>
    </location>
</feature>
<dbReference type="PANTHER" id="PTHR33452">
    <property type="entry name" value="OXIDOREDUCTASE CATD-RELATED"/>
    <property type="match status" value="1"/>
</dbReference>
<comment type="subcellular location">
    <subcellularLocation>
        <location evidence="1">Cell membrane</location>
        <topology evidence="1">Multi-pass membrane protein</topology>
    </subcellularLocation>
</comment>
<dbReference type="InterPro" id="IPR032808">
    <property type="entry name" value="DoxX"/>
</dbReference>
<reference evidence="9" key="2">
    <citation type="submission" date="2020-09" db="EMBL/GenBank/DDBJ databases">
        <authorList>
            <person name="Sun Q."/>
            <person name="Zhou Y."/>
        </authorList>
    </citation>
    <scope>NUCLEOTIDE SEQUENCE</scope>
    <source>
        <strain evidence="9">CGMCC 1.15478</strain>
    </source>
</reference>
<dbReference type="EMBL" id="BMJH01000001">
    <property type="protein sequence ID" value="GGC51999.1"/>
    <property type="molecule type" value="Genomic_DNA"/>
</dbReference>
<evidence type="ECO:0000256" key="6">
    <source>
        <dbReference type="ARBA" id="ARBA00023136"/>
    </source>
</evidence>
<keyword evidence="4 8" id="KW-0812">Transmembrane</keyword>
<comment type="caution">
    <text evidence="9">The sequence shown here is derived from an EMBL/GenBank/DDBJ whole genome shotgun (WGS) entry which is preliminary data.</text>
</comment>
<evidence type="ECO:0000313" key="10">
    <source>
        <dbReference type="Proteomes" id="UP000641514"/>
    </source>
</evidence>
<proteinExistence type="inferred from homology"/>
<dbReference type="PANTHER" id="PTHR33452:SF1">
    <property type="entry name" value="INNER MEMBRANE PROTEIN YPHA-RELATED"/>
    <property type="match status" value="1"/>
</dbReference>
<feature type="compositionally biased region" description="Basic and acidic residues" evidence="7">
    <location>
        <begin position="144"/>
        <end position="154"/>
    </location>
</feature>
<evidence type="ECO:0000256" key="3">
    <source>
        <dbReference type="ARBA" id="ARBA00022475"/>
    </source>
</evidence>
<name>A0A916X7Q0_9ACTN</name>
<evidence type="ECO:0000256" key="5">
    <source>
        <dbReference type="ARBA" id="ARBA00022989"/>
    </source>
</evidence>
<comment type="similarity">
    <text evidence="2">Belongs to the DoxX family.</text>
</comment>
<dbReference type="GO" id="GO:0005886">
    <property type="term" value="C:plasma membrane"/>
    <property type="evidence" value="ECO:0007669"/>
    <property type="project" value="UniProtKB-SubCell"/>
</dbReference>